<keyword evidence="4" id="KW-1185">Reference proteome</keyword>
<evidence type="ECO:0000256" key="1">
    <source>
        <dbReference type="SAM" id="MobiDB-lite"/>
    </source>
</evidence>
<protein>
    <submittedName>
        <fullName evidence="3">Uncharacterized protein</fullName>
    </submittedName>
</protein>
<keyword evidence="2" id="KW-1133">Transmembrane helix</keyword>
<name>A0A1B0AA43_GLOPL</name>
<sequence length="143" mass="15514">MYIVSNSLRYYRHQHHYRHCNHDDRSHQLLPSTHHKIVSVVSSSSAAAAAAAAEAAAAGAAVEATQIYLASLSSRRKVGALDFLKEILKEFGFAVAVVVAFLVIVVGHLHDNAAFFNKQELGKEDDQGEGLGGGAEEEEEEEK</sequence>
<dbReference type="Proteomes" id="UP000092445">
    <property type="component" value="Unassembled WGS sequence"/>
</dbReference>
<dbReference type="EnsemblMetazoa" id="GPAI039087-RA">
    <property type="protein sequence ID" value="GPAI039087-PA"/>
    <property type="gene ID" value="GPAI039087"/>
</dbReference>
<evidence type="ECO:0000313" key="3">
    <source>
        <dbReference type="EnsemblMetazoa" id="GPAI039087-PA"/>
    </source>
</evidence>
<dbReference type="VEuPathDB" id="VectorBase:GPAI039087"/>
<keyword evidence="2" id="KW-0472">Membrane</keyword>
<feature type="region of interest" description="Disordered" evidence="1">
    <location>
        <begin position="123"/>
        <end position="143"/>
    </location>
</feature>
<dbReference type="AlphaFoldDB" id="A0A1B0AA43"/>
<feature type="transmembrane region" description="Helical" evidence="2">
    <location>
        <begin position="91"/>
        <end position="109"/>
    </location>
</feature>
<organism evidence="3 4">
    <name type="scientific">Glossina pallidipes</name>
    <name type="common">Tsetse fly</name>
    <dbReference type="NCBI Taxonomy" id="7398"/>
    <lineage>
        <taxon>Eukaryota</taxon>
        <taxon>Metazoa</taxon>
        <taxon>Ecdysozoa</taxon>
        <taxon>Arthropoda</taxon>
        <taxon>Hexapoda</taxon>
        <taxon>Insecta</taxon>
        <taxon>Pterygota</taxon>
        <taxon>Neoptera</taxon>
        <taxon>Endopterygota</taxon>
        <taxon>Diptera</taxon>
        <taxon>Brachycera</taxon>
        <taxon>Muscomorpha</taxon>
        <taxon>Hippoboscoidea</taxon>
        <taxon>Glossinidae</taxon>
        <taxon>Glossina</taxon>
    </lineage>
</organism>
<evidence type="ECO:0000256" key="2">
    <source>
        <dbReference type="SAM" id="Phobius"/>
    </source>
</evidence>
<proteinExistence type="predicted"/>
<keyword evidence="2" id="KW-0812">Transmembrane</keyword>
<accession>A0A1B0AA43</accession>
<reference evidence="3" key="2">
    <citation type="submission" date="2020-05" db="UniProtKB">
        <authorList>
            <consortium name="EnsemblMetazoa"/>
        </authorList>
    </citation>
    <scope>IDENTIFICATION</scope>
    <source>
        <strain evidence="3">IAEA</strain>
    </source>
</reference>
<evidence type="ECO:0000313" key="4">
    <source>
        <dbReference type="Proteomes" id="UP000092445"/>
    </source>
</evidence>
<reference evidence="4" key="1">
    <citation type="submission" date="2014-03" db="EMBL/GenBank/DDBJ databases">
        <authorList>
            <person name="Aksoy S."/>
            <person name="Warren W."/>
            <person name="Wilson R.K."/>
        </authorList>
    </citation>
    <scope>NUCLEOTIDE SEQUENCE [LARGE SCALE GENOMIC DNA]</scope>
    <source>
        <strain evidence="4">IAEA</strain>
    </source>
</reference>